<evidence type="ECO:0000313" key="3">
    <source>
        <dbReference type="Proteomes" id="UP000178240"/>
    </source>
</evidence>
<keyword evidence="1" id="KW-0812">Transmembrane</keyword>
<dbReference type="PANTHER" id="PTHR16214:SF3">
    <property type="entry name" value="TRANSMEMBRANE PROTEIN 260"/>
    <property type="match status" value="1"/>
</dbReference>
<evidence type="ECO:0000256" key="1">
    <source>
        <dbReference type="SAM" id="Phobius"/>
    </source>
</evidence>
<feature type="transmembrane region" description="Helical" evidence="1">
    <location>
        <begin position="273"/>
        <end position="292"/>
    </location>
</feature>
<feature type="transmembrane region" description="Helical" evidence="1">
    <location>
        <begin position="128"/>
        <end position="148"/>
    </location>
</feature>
<name>A0A1G1XYD8_9BACT</name>
<protein>
    <recommendedName>
        <fullName evidence="4">DUF2723 domain-containing protein</fullName>
    </recommendedName>
</protein>
<sequence>MKNILSKNLVLSLLLFLISFLIYFKTTAPSLYIEDSAEFVTAAVVLGVAHPPGYPLFSLVGHLFSFLPFGSVAFRLNLVSVFFAALTIAILYLIFIRLQIKPLISFLVALNFSVTYIFWQEATYAEVYTLNLFFVSLTLYFLLTWWFSPKIENSESQSKNYRPLLLFSFFYGLSLTNHFSMLALAPAYGLFILLKEPKIFRQPRLLLKLLILFVLPLSLYLYLPLRSAQNPPLDWYNPETLSGFYQVLAYDFSFGHRFSLASWRYFGEFANNIFSQFGPVLTGLGLLGLLSLWRQNKKLFFGLFFSLLLTSLGVIMALTNGRDFEWGVAWFLSIIYLPAYLIFSFFIAWGIQSLILAKSKNKTRNFTGLISVVLVISFSWLLFANWLKVDKSQYFFVYDYYQGLLESLEPNAFLVLKDHGLNRDVETFSLLYLQAVEKIRPDVTIISDSPVFYRPDILPLPENYFQGSQTEKRSFLITEILSRPDLYPTRAIYTTFPADVFSDTAVISRSNGFAYRLYQNFQAAQTNQTLPNPQPLSSIRGLNNSAAKFDYYTKEFLAKYFYHLASFYWENNDKERGSKFLQRAIGLDNEPFSQEYGNFIQHRNNWLQSQAGL</sequence>
<feature type="transmembrane region" description="Helical" evidence="1">
    <location>
        <begin position="299"/>
        <end position="318"/>
    </location>
</feature>
<dbReference type="InterPro" id="IPR052724">
    <property type="entry name" value="GT117_domain-containing"/>
</dbReference>
<feature type="transmembrane region" description="Helical" evidence="1">
    <location>
        <begin position="205"/>
        <end position="223"/>
    </location>
</feature>
<feature type="transmembrane region" description="Helical" evidence="1">
    <location>
        <begin position="168"/>
        <end position="193"/>
    </location>
</feature>
<feature type="transmembrane region" description="Helical" evidence="1">
    <location>
        <begin position="368"/>
        <end position="387"/>
    </location>
</feature>
<feature type="transmembrane region" description="Helical" evidence="1">
    <location>
        <begin position="40"/>
        <end position="64"/>
    </location>
</feature>
<evidence type="ECO:0008006" key="4">
    <source>
        <dbReference type="Google" id="ProtNLM"/>
    </source>
</evidence>
<keyword evidence="1" id="KW-0472">Membrane</keyword>
<dbReference type="PANTHER" id="PTHR16214">
    <property type="entry name" value="TRANSMEMBRANE PROTEIN 260"/>
    <property type="match status" value="1"/>
</dbReference>
<gene>
    <name evidence="2" type="ORF">A2744_02765</name>
</gene>
<dbReference type="InterPro" id="IPR021280">
    <property type="entry name" value="TMEM260-like"/>
</dbReference>
<accession>A0A1G1XYD8</accession>
<dbReference type="Pfam" id="PF11028">
    <property type="entry name" value="TMEM260-like"/>
    <property type="match status" value="1"/>
</dbReference>
<dbReference type="AlphaFoldDB" id="A0A1G1XYD8"/>
<dbReference type="STRING" id="1797535.A2744_02765"/>
<evidence type="ECO:0000313" key="2">
    <source>
        <dbReference type="EMBL" id="OGY45022.1"/>
    </source>
</evidence>
<dbReference type="EMBL" id="MHIE01000029">
    <property type="protein sequence ID" value="OGY45022.1"/>
    <property type="molecule type" value="Genomic_DNA"/>
</dbReference>
<keyword evidence="1" id="KW-1133">Transmembrane helix</keyword>
<feature type="transmembrane region" description="Helical" evidence="1">
    <location>
        <begin position="102"/>
        <end position="119"/>
    </location>
</feature>
<feature type="transmembrane region" description="Helical" evidence="1">
    <location>
        <begin position="76"/>
        <end position="96"/>
    </location>
</feature>
<reference evidence="2 3" key="1">
    <citation type="journal article" date="2016" name="Nat. Commun.">
        <title>Thousands of microbial genomes shed light on interconnected biogeochemical processes in an aquifer system.</title>
        <authorList>
            <person name="Anantharaman K."/>
            <person name="Brown C.T."/>
            <person name="Hug L.A."/>
            <person name="Sharon I."/>
            <person name="Castelle C.J."/>
            <person name="Probst A.J."/>
            <person name="Thomas B.C."/>
            <person name="Singh A."/>
            <person name="Wilkins M.J."/>
            <person name="Karaoz U."/>
            <person name="Brodie E.L."/>
            <person name="Williams K.H."/>
            <person name="Hubbard S.S."/>
            <person name="Banfield J.F."/>
        </authorList>
    </citation>
    <scope>NUCLEOTIDE SEQUENCE [LARGE SCALE GENOMIC DNA]</scope>
</reference>
<comment type="caution">
    <text evidence="2">The sequence shown here is derived from an EMBL/GenBank/DDBJ whole genome shotgun (WGS) entry which is preliminary data.</text>
</comment>
<organism evidence="2 3">
    <name type="scientific">Candidatus Buchananbacteria bacterium RIFCSPHIGHO2_01_FULL_44_11</name>
    <dbReference type="NCBI Taxonomy" id="1797535"/>
    <lineage>
        <taxon>Bacteria</taxon>
        <taxon>Candidatus Buchananiibacteriota</taxon>
    </lineage>
</organism>
<dbReference type="Proteomes" id="UP000178240">
    <property type="component" value="Unassembled WGS sequence"/>
</dbReference>
<feature type="transmembrane region" description="Helical" evidence="1">
    <location>
        <begin position="330"/>
        <end position="356"/>
    </location>
</feature>
<proteinExistence type="predicted"/>